<keyword evidence="1" id="KW-0812">Transmembrane</keyword>
<keyword evidence="1" id="KW-0472">Membrane</keyword>
<feature type="domain" description="Lnb N-terminal periplasmic" evidence="2">
    <location>
        <begin position="111"/>
        <end position="265"/>
    </location>
</feature>
<keyword evidence="1" id="KW-1133">Transmembrane helix</keyword>
<proteinExistence type="predicted"/>
<dbReference type="OrthoDB" id="274718at2"/>
<evidence type="ECO:0000259" key="2">
    <source>
        <dbReference type="Pfam" id="PF13387"/>
    </source>
</evidence>
<feature type="transmembrane region" description="Helical" evidence="1">
    <location>
        <begin position="28"/>
        <end position="44"/>
    </location>
</feature>
<keyword evidence="4" id="KW-1185">Reference proteome</keyword>
<evidence type="ECO:0000256" key="1">
    <source>
        <dbReference type="SAM" id="Phobius"/>
    </source>
</evidence>
<reference evidence="3 4" key="1">
    <citation type="submission" date="2019-07" db="EMBL/GenBank/DDBJ databases">
        <title>Whole genome shotgun sequence of Halomonas pacifica NBRC 102220.</title>
        <authorList>
            <person name="Hosoyama A."/>
            <person name="Uohara A."/>
            <person name="Ohji S."/>
            <person name="Ichikawa N."/>
        </authorList>
    </citation>
    <scope>NUCLEOTIDE SEQUENCE [LARGE SCALE GENOMIC DNA]</scope>
    <source>
        <strain evidence="3 4">NBRC 102220</strain>
    </source>
</reference>
<evidence type="ECO:0000313" key="4">
    <source>
        <dbReference type="Proteomes" id="UP000321275"/>
    </source>
</evidence>
<comment type="caution">
    <text evidence="3">The sequence shown here is derived from an EMBL/GenBank/DDBJ whole genome shotgun (WGS) entry which is preliminary data.</text>
</comment>
<dbReference type="Pfam" id="PF13387">
    <property type="entry name" value="Lnb_N"/>
    <property type="match status" value="1"/>
</dbReference>
<protein>
    <submittedName>
        <fullName evidence="3">Membrane protein</fullName>
    </submittedName>
</protein>
<accession>A0A510X4I4</accession>
<evidence type="ECO:0000313" key="3">
    <source>
        <dbReference type="EMBL" id="GEK45881.1"/>
    </source>
</evidence>
<dbReference type="InterPro" id="IPR025178">
    <property type="entry name" value="Lnb_N"/>
</dbReference>
<gene>
    <name evidence="3" type="ORF">HPA02_01640</name>
</gene>
<dbReference type="RefSeq" id="WP_146800920.1">
    <property type="nucleotide sequence ID" value="NZ_BJUK01000002.1"/>
</dbReference>
<organism evidence="3 4">
    <name type="scientific">Bisbaumannia pacifica</name>
    <dbReference type="NCBI Taxonomy" id="77098"/>
    <lineage>
        <taxon>Bacteria</taxon>
        <taxon>Pseudomonadati</taxon>
        <taxon>Pseudomonadota</taxon>
        <taxon>Gammaproteobacteria</taxon>
        <taxon>Oceanospirillales</taxon>
        <taxon>Halomonadaceae</taxon>
        <taxon>Bisbaumannia</taxon>
    </lineage>
</organism>
<dbReference type="Proteomes" id="UP000321275">
    <property type="component" value="Unassembled WGS sequence"/>
</dbReference>
<sequence length="318" mass="36181">MAWAVLLVLLSGSWGALALEYRAGRPWALAWGGISLVMLGLALWGRPWAAALAQGGLHAALLAWWWHLRPCLDGDWLPELAELTHGRVEGERLILAGVRDFRWQDRHRAEPCWETRDYDLARLASVDLLLSNWGLPMISHVMVSFGFDDGEVVTFSVEIRRERGQAFSELAGFFKQYELSIVAGDERDLVGARVRHRDERMRLYRIQMSLRARRELLLAYVEEANALRERPRFYHTVTANCSTLVYAMMRRIVDGLPLDYRLLLTGRLPAYIHKVGGLVPNHSLAELQARADITEAARTAGEAQDFSRRIRQGVPGWE</sequence>
<dbReference type="AlphaFoldDB" id="A0A510X4I4"/>
<dbReference type="EMBL" id="BJUK01000002">
    <property type="protein sequence ID" value="GEK45881.1"/>
    <property type="molecule type" value="Genomic_DNA"/>
</dbReference>
<name>A0A510X4I4_9GAMM</name>